<gene>
    <name evidence="2" type="ORF">POVWA1_025520</name>
    <name evidence="3" type="ORF">POVWA2_025350</name>
</gene>
<evidence type="ECO:0000313" key="4">
    <source>
        <dbReference type="Proteomes" id="UP000078550"/>
    </source>
</evidence>
<evidence type="ECO:0000313" key="5">
    <source>
        <dbReference type="Proteomes" id="UP000078555"/>
    </source>
</evidence>
<feature type="compositionally biased region" description="Basic and acidic residues" evidence="1">
    <location>
        <begin position="13"/>
        <end position="22"/>
    </location>
</feature>
<feature type="compositionally biased region" description="Polar residues" evidence="1">
    <location>
        <begin position="1"/>
        <end position="12"/>
    </location>
</feature>
<evidence type="ECO:0000313" key="2">
    <source>
        <dbReference type="EMBL" id="SBT35063.1"/>
    </source>
</evidence>
<evidence type="ECO:0000256" key="1">
    <source>
        <dbReference type="SAM" id="MobiDB-lite"/>
    </source>
</evidence>
<proteinExistence type="predicted"/>
<dbReference type="EMBL" id="FLRD01000078">
    <property type="protein sequence ID" value="SBT35063.1"/>
    <property type="molecule type" value="Genomic_DNA"/>
</dbReference>
<dbReference type="EMBL" id="FLRE01000102">
    <property type="protein sequence ID" value="SBT35491.1"/>
    <property type="molecule type" value="Genomic_DNA"/>
</dbReference>
<dbReference type="Proteomes" id="UP000078550">
    <property type="component" value="Unassembled WGS sequence"/>
</dbReference>
<protein>
    <submittedName>
        <fullName evidence="2">Uncharacterized protein</fullName>
    </submittedName>
</protein>
<accession>A0A1A8YTT7</accession>
<dbReference type="Proteomes" id="UP000078555">
    <property type="component" value="Unassembled WGS sequence"/>
</dbReference>
<name>A0A1A8YTT7_PLAOA</name>
<feature type="region of interest" description="Disordered" evidence="1">
    <location>
        <begin position="138"/>
        <end position="157"/>
    </location>
</feature>
<evidence type="ECO:0000313" key="3">
    <source>
        <dbReference type="EMBL" id="SBT35491.1"/>
    </source>
</evidence>
<organism evidence="2 5">
    <name type="scientific">Plasmodium ovale wallikeri</name>
    <dbReference type="NCBI Taxonomy" id="864142"/>
    <lineage>
        <taxon>Eukaryota</taxon>
        <taxon>Sar</taxon>
        <taxon>Alveolata</taxon>
        <taxon>Apicomplexa</taxon>
        <taxon>Aconoidasida</taxon>
        <taxon>Haemosporida</taxon>
        <taxon>Plasmodiidae</taxon>
        <taxon>Plasmodium</taxon>
        <taxon>Plasmodium (Plasmodium)</taxon>
    </lineage>
</organism>
<feature type="region of interest" description="Disordered" evidence="1">
    <location>
        <begin position="1"/>
        <end position="34"/>
    </location>
</feature>
<reference evidence="4 5" key="2">
    <citation type="submission" date="2016-05" db="EMBL/GenBank/DDBJ databases">
        <authorList>
            <person name="Naeem Raeece"/>
        </authorList>
    </citation>
    <scope>NUCLEOTIDE SEQUENCE [LARGE SCALE GENOMIC DNA]</scope>
</reference>
<sequence length="400" mass="46466">MSKTHYTKNGNPNERRKPSYPKEEEDLEKSDDSDKQILVVNRMIKSKIFLDSSQSSKNNVNNRIIKRKNTNISHNAAEKIIQNRKTQTGILMKNTLTSSQIKNAEKEMHKSHTALTTKNNKIMIKSEKKDNIKMVQNVRKKNNSENKAERDKNSETNILRSEKQHNSIGMESNFFTEIINSICVDSSSNTDACVPTHAITTERDNSPTRAVGGKIIDQRGSGTYTQAMNKIQHLSKINQNYDPIYPNSHDTGNQMAPMKYGNSCEETYTENYSCENVIKQSNHLDYTVDEQMEERNSHLDNNYIYEFNQNNNSYDKKEDTYVRELNEEATSVIKYGEFELYEINEELEKIIEEENSIQEQLIYLTNKELDIDLKIKQKKHRKIIAEKDGQKKKVEDEDVR</sequence>
<feature type="compositionally biased region" description="Basic and acidic residues" evidence="1">
    <location>
        <begin position="142"/>
        <end position="157"/>
    </location>
</feature>
<dbReference type="AlphaFoldDB" id="A0A1A8YTT7"/>
<reference evidence="2" key="1">
    <citation type="submission" date="2016-05" db="EMBL/GenBank/DDBJ databases">
        <authorList>
            <person name="Lavstsen T."/>
            <person name="Jespersen J.S."/>
        </authorList>
    </citation>
    <scope>NUCLEOTIDE SEQUENCE [LARGE SCALE GENOMIC DNA]</scope>
</reference>
<keyword evidence="5" id="KW-1185">Reference proteome</keyword>